<feature type="transmembrane region" description="Helical" evidence="2">
    <location>
        <begin position="81"/>
        <end position="101"/>
    </location>
</feature>
<keyword evidence="2" id="KW-0472">Membrane</keyword>
<sequence length="904" mass="98408">MFFVVAVGIVVFLSAAHPAYAQGVEIQGYLYKFIAWLLEIIAGFLGSLILSVIDLLIVVSGYNNFIDADVVNTGWVLVRDVANMFYIFVMLVIAFGTMLKLEAYTWTKLLPRLIITAVVVNFSRTIMGVIIDFAQVIMITFVNGYAAAAGGNFAQGFSLDAMFKIKQGAIAVGTNTDFKIIIAYLLATVMLAIALVVVSVFLAILLGRIITIWILVILSPIAFLMGTFPKGQEYYSKWWKQFQNAVIVGPVLAFFLWLSLATMSGGNSWGAISGGSALGGRELDTKDLQIGSSEAGGIEKVGSFVVSIAMLMIGLQMTQELGVMGSGLASGAASAIKSTATKVARAVAVPAAGVIATGGVGALGVWSLAGSAAVGGLANLGIAGAVKGTKKVKEYVGKSIGTRVGTRIMESPLGKIPAYFTEGARRREEELKRAMTEAQAKERMRFQFKRDGFTPDYMRLSRQQRATSAAKDFGTIFEDNVSAATLCLDAMDKKFTKGDLGHEGNDVHRGIVQSTFQAKYVDDVFELKTEEAKEKRKRILHDVVGYEYEEGGETKFTNDKAVSDAKGGKRSEEADDRARMVKSTENYNRLILRGTVGDTKDVDDILFLSPQEFASKTDKDKAEIERRIDEWSAAPERQDGLGLLADMKETSKKDGHYENMGLGAFNDRIKGYRANMIHEQAAIINGSLIKADLVEKAKVNPHSLMQMDGGNNNRPMGMSTLGKLTQPSWLSGEDETSLSRNFRGRTANVILGNGPAENPLQDMSDPDKGWIQVHEEYINDPKNHDDLKEFLGDPLLLKALFGKVSGTSVGTVGAKMDKLKIVVGGKSATLAEILRNGGDLKASLKDMDADDLAQVTYQRDYDEDKKRVADGKMRTDEFRSKYAASYDLWLMILGRHLTNSAKVN</sequence>
<reference evidence="3 4" key="1">
    <citation type="journal article" date="2015" name="Nature">
        <title>rRNA introns, odd ribosomes, and small enigmatic genomes across a large radiation of phyla.</title>
        <authorList>
            <person name="Brown C.T."/>
            <person name="Hug L.A."/>
            <person name="Thomas B.C."/>
            <person name="Sharon I."/>
            <person name="Castelle C.J."/>
            <person name="Singh A."/>
            <person name="Wilkins M.J."/>
            <person name="Williams K.H."/>
            <person name="Banfield J.F."/>
        </authorList>
    </citation>
    <scope>NUCLEOTIDE SEQUENCE [LARGE SCALE GENOMIC DNA]</scope>
</reference>
<feature type="transmembrane region" description="Helical" evidence="2">
    <location>
        <begin position="241"/>
        <end position="260"/>
    </location>
</feature>
<feature type="transmembrane region" description="Helical" evidence="2">
    <location>
        <begin position="210"/>
        <end position="229"/>
    </location>
</feature>
<dbReference type="Proteomes" id="UP000033999">
    <property type="component" value="Unassembled WGS sequence"/>
</dbReference>
<feature type="transmembrane region" description="Helical" evidence="2">
    <location>
        <begin position="33"/>
        <end position="60"/>
    </location>
</feature>
<accession>A0A0G1MFS2</accession>
<gene>
    <name evidence="3" type="ORF">UX10_C0018G0023</name>
</gene>
<feature type="transmembrane region" description="Helical" evidence="2">
    <location>
        <begin position="113"/>
        <end position="134"/>
    </location>
</feature>
<keyword evidence="2" id="KW-0812">Transmembrane</keyword>
<feature type="transmembrane region" description="Helical" evidence="2">
    <location>
        <begin position="181"/>
        <end position="204"/>
    </location>
</feature>
<evidence type="ECO:0000256" key="2">
    <source>
        <dbReference type="SAM" id="Phobius"/>
    </source>
</evidence>
<evidence type="ECO:0000256" key="1">
    <source>
        <dbReference type="SAM" id="MobiDB-lite"/>
    </source>
</evidence>
<proteinExistence type="predicted"/>
<name>A0A0G1MFS2_9BACT</name>
<organism evidence="3 4">
    <name type="scientific">Candidatus Magasanikbacteria bacterium GW2011_GWA2_45_39</name>
    <dbReference type="NCBI Taxonomy" id="1619041"/>
    <lineage>
        <taxon>Bacteria</taxon>
        <taxon>Candidatus Magasanikiibacteriota</taxon>
    </lineage>
</organism>
<evidence type="ECO:0000313" key="3">
    <source>
        <dbReference type="EMBL" id="KKU06952.1"/>
    </source>
</evidence>
<keyword evidence="2" id="KW-1133">Transmembrane helix</keyword>
<protein>
    <submittedName>
        <fullName evidence="3">Uncharacterized protein</fullName>
    </submittedName>
</protein>
<feature type="region of interest" description="Disordered" evidence="1">
    <location>
        <begin position="559"/>
        <end position="578"/>
    </location>
</feature>
<dbReference type="EMBL" id="LCKX01000018">
    <property type="protein sequence ID" value="KKU06952.1"/>
    <property type="molecule type" value="Genomic_DNA"/>
</dbReference>
<evidence type="ECO:0000313" key="4">
    <source>
        <dbReference type="Proteomes" id="UP000033999"/>
    </source>
</evidence>
<dbReference type="AlphaFoldDB" id="A0A0G1MFS2"/>
<comment type="caution">
    <text evidence="3">The sequence shown here is derived from an EMBL/GenBank/DDBJ whole genome shotgun (WGS) entry which is preliminary data.</text>
</comment>